<dbReference type="OrthoDB" id="9970808at2"/>
<dbReference type="AlphaFoldDB" id="A0A090K087"/>
<dbReference type="EMBL" id="LN554847">
    <property type="protein sequence ID" value="CED57118.1"/>
    <property type="molecule type" value="Genomic_DNA"/>
</dbReference>
<dbReference type="HOGENOM" id="CLU_1999074_0_0_6"/>
<evidence type="ECO:0000313" key="1">
    <source>
        <dbReference type="EMBL" id="CED57118.1"/>
    </source>
</evidence>
<dbReference type="STRING" id="80852.AWOD_II_0473"/>
<evidence type="ECO:0000313" key="2">
    <source>
        <dbReference type="Proteomes" id="UP000032427"/>
    </source>
</evidence>
<proteinExistence type="predicted"/>
<dbReference type="Proteomes" id="UP000032427">
    <property type="component" value="Chromosome 2"/>
</dbReference>
<dbReference type="PATRIC" id="fig|80852.17.peg.3239"/>
<accession>A0A090K087</accession>
<dbReference type="KEGG" id="awd:AWOD_II_0473"/>
<reference evidence="2" key="1">
    <citation type="submission" date="2014-09" db="EMBL/GenBank/DDBJ databases">
        <authorList>
            <person name="Hjerde E."/>
        </authorList>
    </citation>
    <scope>NUCLEOTIDE SEQUENCE [LARGE SCALE GENOMIC DNA]</scope>
    <source>
        <strain evidence="2">06/09/139</strain>
    </source>
</reference>
<sequence>MLDNLTVDESIQKIEDSIFLLSKEQEFLYILDNHLKILSLYGSEKVKIYCSDILSVYLDNEYSVNWDYHSEFVRNTRDDWVNNDGVIIGWERKVTDETRAKFAIISRQYAELINQLSIELKEGI</sequence>
<keyword evidence="2" id="KW-1185">Reference proteome</keyword>
<name>A0A090K087_9GAMM</name>
<organism evidence="1 2">
    <name type="scientific">Aliivibrio wodanis</name>
    <dbReference type="NCBI Taxonomy" id="80852"/>
    <lineage>
        <taxon>Bacteria</taxon>
        <taxon>Pseudomonadati</taxon>
        <taxon>Pseudomonadota</taxon>
        <taxon>Gammaproteobacteria</taxon>
        <taxon>Vibrionales</taxon>
        <taxon>Vibrionaceae</taxon>
        <taxon>Aliivibrio</taxon>
    </lineage>
</organism>
<dbReference type="GeneID" id="28542724"/>
<gene>
    <name evidence="1" type="ORF">AWOD_II_0473</name>
</gene>
<protein>
    <submittedName>
        <fullName evidence="1">Uncharacterized phage protein</fullName>
    </submittedName>
</protein>